<feature type="binding site" evidence="13">
    <location>
        <position position="212"/>
    </location>
    <ligand>
        <name>Mg(2+)</name>
        <dbReference type="ChEBI" id="CHEBI:18420"/>
    </ligand>
</feature>
<comment type="cofactor">
    <cofactor evidence="12 13">
        <name>Mg(2+)</name>
        <dbReference type="ChEBI" id="CHEBI:18420"/>
    </cofactor>
</comment>
<keyword evidence="10 12" id="KW-0472">Membrane</keyword>
<evidence type="ECO:0000256" key="2">
    <source>
        <dbReference type="ARBA" id="ARBA00022475"/>
    </source>
</evidence>
<dbReference type="GO" id="GO:0030145">
    <property type="term" value="F:manganese ion binding"/>
    <property type="evidence" value="ECO:0007669"/>
    <property type="project" value="InterPro"/>
</dbReference>
<feature type="transmembrane region" description="Helical" evidence="12">
    <location>
        <begin position="208"/>
        <end position="226"/>
    </location>
</feature>
<dbReference type="GO" id="GO:0005886">
    <property type="term" value="C:plasma membrane"/>
    <property type="evidence" value="ECO:0007669"/>
    <property type="project" value="UniProtKB-SubCell"/>
</dbReference>
<dbReference type="AlphaFoldDB" id="A0A975DIQ7"/>
<evidence type="ECO:0000256" key="7">
    <source>
        <dbReference type="ARBA" id="ARBA00022842"/>
    </source>
</evidence>
<dbReference type="HAMAP" id="MF_02030">
    <property type="entry name" value="WecA_Gammaproteo"/>
    <property type="match status" value="1"/>
</dbReference>
<evidence type="ECO:0000256" key="1">
    <source>
        <dbReference type="ARBA" id="ARBA00004651"/>
    </source>
</evidence>
<evidence type="ECO:0000256" key="4">
    <source>
        <dbReference type="ARBA" id="ARBA00022676"/>
    </source>
</evidence>
<evidence type="ECO:0000256" key="11">
    <source>
        <dbReference type="ARBA" id="ARBA00023211"/>
    </source>
</evidence>
<protein>
    <recommendedName>
        <fullName evidence="12">Undecaprenyl-phosphate alpha-N-acetylglucosaminyl 1-phosphate transferase</fullName>
        <ecNumber evidence="12">2.7.8.33</ecNumber>
    </recommendedName>
    <alternativeName>
        <fullName evidence="12">UDP-GlcNAc:undecaprenyl-phosphate GlcNAc-1-phosphate transferase</fullName>
    </alternativeName>
    <alternativeName>
        <fullName evidence="12">Undecaprenyl-phosphate GlcNAc-1-phosphate transferase</fullName>
    </alternativeName>
</protein>
<feature type="transmembrane region" description="Helical" evidence="12">
    <location>
        <begin position="95"/>
        <end position="113"/>
    </location>
</feature>
<evidence type="ECO:0000256" key="13">
    <source>
        <dbReference type="PIRSR" id="PIRSR600715-1"/>
    </source>
</evidence>
<dbReference type="NCBIfam" id="TIGR02380">
    <property type="entry name" value="ECA_wecA"/>
    <property type="match status" value="1"/>
</dbReference>
<feature type="transmembrane region" description="Helical" evidence="12">
    <location>
        <begin position="238"/>
        <end position="259"/>
    </location>
</feature>
<dbReference type="GO" id="GO:0000287">
    <property type="term" value="F:magnesium ion binding"/>
    <property type="evidence" value="ECO:0007669"/>
    <property type="project" value="InterPro"/>
</dbReference>
<sequence length="357" mass="39383">MIIAIFAFISSYLAILAIKPVAVRAGLVDLPNQRKKHVGAIPLIGGVSIFIAVFSTALLFFPLEKALLTYLACAGAIVLLGVIDDYRELGVRVRLFVQTIIALVMIWGAENTISELGNLFGFGNVSLGYFGVVFTVVAVVAAINAFNMIDGIDGLAGSMSLVTFTSIFILMAFNGDTQWSLLALAIMSTMLPYLAFNLGLCGHQNKKIFMGDAGSMFVGLSVIWLLMQATQAIDVKVFRPVTALWIIAVPLMDMVAIIIRRVRKGQSPFKPDRDHLHHVFMRIGFSSRRALFSIAMFSIFLAGIGIVGDISNVPEWVMLIVFVGVFLCYLYCLIHAWKVARFLRTHVVRKSRRRRKS</sequence>
<dbReference type="GO" id="GO:0009243">
    <property type="term" value="P:O antigen biosynthetic process"/>
    <property type="evidence" value="ECO:0007669"/>
    <property type="project" value="UniProtKB-UniRule"/>
</dbReference>
<dbReference type="EMBL" id="CP072133">
    <property type="protein sequence ID" value="QTH72598.1"/>
    <property type="molecule type" value="Genomic_DNA"/>
</dbReference>
<evidence type="ECO:0000256" key="5">
    <source>
        <dbReference type="ARBA" id="ARBA00022679"/>
    </source>
</evidence>
<dbReference type="Pfam" id="PF00953">
    <property type="entry name" value="Glycos_transf_4"/>
    <property type="match status" value="1"/>
</dbReference>
<feature type="transmembrane region" description="Helical" evidence="12">
    <location>
        <begin position="39"/>
        <end position="61"/>
    </location>
</feature>
<comment type="function">
    <text evidence="12">Catalyzes the transfer of the GlcNAc-1-phosphate moiety from UDP-GlcNAc onto the carrier lipid undecaprenyl phosphate (C55-P), yielding GlcNAc-pyrophosphoryl-undecaprenyl (GlcNAc-PP-C55).</text>
</comment>
<dbReference type="GO" id="GO:0036380">
    <property type="term" value="F:UDP-N-acetylglucosamine-undecaprenyl-phosphate N-acetylglucosaminephosphotransferase activity"/>
    <property type="evidence" value="ECO:0007669"/>
    <property type="project" value="UniProtKB-UniRule"/>
</dbReference>
<proteinExistence type="inferred from homology"/>
<dbReference type="PANTHER" id="PTHR22926">
    <property type="entry name" value="PHOSPHO-N-ACETYLMURAMOYL-PENTAPEPTIDE-TRANSFERASE"/>
    <property type="match status" value="1"/>
</dbReference>
<dbReference type="CDD" id="cd06853">
    <property type="entry name" value="GT_WecA_like"/>
    <property type="match status" value="1"/>
</dbReference>
<feature type="transmembrane region" description="Helical" evidence="12">
    <location>
        <begin position="290"/>
        <end position="310"/>
    </location>
</feature>
<comment type="similarity">
    <text evidence="12">Belongs to the glycosyltransferase 4 family. WecA subfamily.</text>
</comment>
<reference evidence="14" key="1">
    <citation type="submission" date="2021-03" db="EMBL/GenBank/DDBJ databases">
        <title>Complete Genome of Pseudoalteromonas xiamenensis STKMTI.2, a new potential marine bacterium producing anti-Vibrio compounds.</title>
        <authorList>
            <person name="Handayani D.P."/>
            <person name="Isnansetyo A."/>
            <person name="Istiqomah I."/>
            <person name="Jumina J."/>
        </authorList>
    </citation>
    <scope>NUCLEOTIDE SEQUENCE</scope>
    <source>
        <strain evidence="14">STKMTI.2</strain>
    </source>
</reference>
<dbReference type="InterPro" id="IPR018480">
    <property type="entry name" value="PNAcMuramoyl-5peptid_Trfase_CS"/>
</dbReference>
<dbReference type="KEGG" id="pxi:J5O05_07310"/>
<keyword evidence="8 12" id="KW-0448">Lipopolysaccharide biosynthesis</keyword>
<dbReference type="InterPro" id="IPR012750">
    <property type="entry name" value="ECA_WecA-rel"/>
</dbReference>
<keyword evidence="9 12" id="KW-1133">Transmembrane helix</keyword>
<comment type="catalytic activity">
    <reaction evidence="12">
        <text>di-trans,octa-cis-undecaprenyl phosphate + UDP-N-acetyl-alpha-D-glucosamine = N-acetyl-alpha-D-glucosaminyl-di-trans,octa-cis-undecaprenyl diphosphate + UMP</text>
        <dbReference type="Rhea" id="RHEA:28090"/>
        <dbReference type="ChEBI" id="CHEBI:57705"/>
        <dbReference type="ChEBI" id="CHEBI:57865"/>
        <dbReference type="ChEBI" id="CHEBI:60392"/>
        <dbReference type="ChEBI" id="CHEBI:62959"/>
        <dbReference type="EC" id="2.7.8.33"/>
    </reaction>
</comment>
<evidence type="ECO:0000256" key="6">
    <source>
        <dbReference type="ARBA" id="ARBA00022692"/>
    </source>
</evidence>
<evidence type="ECO:0000256" key="12">
    <source>
        <dbReference type="HAMAP-Rule" id="MF_02030"/>
    </source>
</evidence>
<keyword evidence="3 12" id="KW-0997">Cell inner membrane</keyword>
<comment type="subcellular location">
    <subcellularLocation>
        <location evidence="12">Cell inner membrane</location>
        <topology evidence="12">Multi-pass membrane protein</topology>
    </subcellularLocation>
    <subcellularLocation>
        <location evidence="1">Cell membrane</location>
        <topology evidence="1">Multi-pass membrane protein</topology>
    </subcellularLocation>
</comment>
<evidence type="ECO:0000256" key="10">
    <source>
        <dbReference type="ARBA" id="ARBA00023136"/>
    </source>
</evidence>
<gene>
    <name evidence="12 14" type="primary">wecA</name>
    <name evidence="14" type="ORF">J5O05_07310</name>
</gene>
<dbReference type="GO" id="GO:0044038">
    <property type="term" value="P:cell wall macromolecule biosynthetic process"/>
    <property type="evidence" value="ECO:0007669"/>
    <property type="project" value="TreeGrafter"/>
</dbReference>
<feature type="transmembrane region" description="Helical" evidence="12">
    <location>
        <begin position="316"/>
        <end position="334"/>
    </location>
</feature>
<keyword evidence="15" id="KW-1185">Reference proteome</keyword>
<dbReference type="GO" id="GO:0009276">
    <property type="term" value="C:Gram-negative-bacterium-type cell wall"/>
    <property type="evidence" value="ECO:0007669"/>
    <property type="project" value="InterPro"/>
</dbReference>
<evidence type="ECO:0000313" key="14">
    <source>
        <dbReference type="EMBL" id="QTH72598.1"/>
    </source>
</evidence>
<dbReference type="PANTHER" id="PTHR22926:SF3">
    <property type="entry name" value="UNDECAPRENYL-PHOSPHATE ALPHA-N-ACETYLGLUCOSAMINYL 1-PHOSPHATE TRANSFERASE"/>
    <property type="match status" value="1"/>
</dbReference>
<keyword evidence="13" id="KW-0479">Metal-binding</keyword>
<comment type="cofactor">
    <cofactor evidence="12">
        <name>Mn(2+)</name>
        <dbReference type="ChEBI" id="CHEBI:29035"/>
    </cofactor>
</comment>
<evidence type="ECO:0000256" key="9">
    <source>
        <dbReference type="ARBA" id="ARBA00022989"/>
    </source>
</evidence>
<accession>A0A975DIQ7</accession>
<dbReference type="GO" id="GO:0016757">
    <property type="term" value="F:glycosyltransferase activity"/>
    <property type="evidence" value="ECO:0007669"/>
    <property type="project" value="UniProtKB-KW"/>
</dbReference>
<name>A0A975DIQ7_9GAMM</name>
<dbReference type="PROSITE" id="PS01348">
    <property type="entry name" value="MRAY_2"/>
    <property type="match status" value="1"/>
</dbReference>
<feature type="transmembrane region" description="Helical" evidence="12">
    <location>
        <begin position="155"/>
        <end position="173"/>
    </location>
</feature>
<feature type="transmembrane region" description="Helical" evidence="12">
    <location>
        <begin position="179"/>
        <end position="196"/>
    </location>
</feature>
<keyword evidence="5 12" id="KW-0808">Transferase</keyword>
<feature type="transmembrane region" description="Helical" evidence="12">
    <location>
        <begin position="67"/>
        <end position="83"/>
    </location>
</feature>
<feature type="transmembrane region" description="Helical" evidence="12">
    <location>
        <begin position="6"/>
        <end position="27"/>
    </location>
</feature>
<keyword evidence="4 12" id="KW-0328">Glycosyltransferase</keyword>
<organism evidence="14 15">
    <name type="scientific">Pseudoalteromonas xiamenensis</name>
    <dbReference type="NCBI Taxonomy" id="882626"/>
    <lineage>
        <taxon>Bacteria</taxon>
        <taxon>Pseudomonadati</taxon>
        <taxon>Pseudomonadota</taxon>
        <taxon>Gammaproteobacteria</taxon>
        <taxon>Alteromonadales</taxon>
        <taxon>Pseudoalteromonadaceae</taxon>
        <taxon>Pseudoalteromonas</taxon>
    </lineage>
</organism>
<keyword evidence="6 12" id="KW-0812">Transmembrane</keyword>
<feature type="transmembrane region" description="Helical" evidence="12">
    <location>
        <begin position="119"/>
        <end position="143"/>
    </location>
</feature>
<evidence type="ECO:0000256" key="3">
    <source>
        <dbReference type="ARBA" id="ARBA00022519"/>
    </source>
</evidence>
<dbReference type="RefSeq" id="WP_208844222.1">
    <property type="nucleotide sequence ID" value="NZ_CP072133.1"/>
</dbReference>
<comment type="pathway">
    <text evidence="12">Bacterial outer membrane biogenesis; LPS O-antigen biosynthesis.</text>
</comment>
<feature type="binding site" evidence="13">
    <location>
        <position position="147"/>
    </location>
    <ligand>
        <name>Mg(2+)</name>
        <dbReference type="ChEBI" id="CHEBI:18420"/>
    </ligand>
</feature>
<dbReference type="Proteomes" id="UP000664904">
    <property type="component" value="Chromosome"/>
</dbReference>
<dbReference type="EC" id="2.7.8.33" evidence="12"/>
<dbReference type="InterPro" id="IPR000715">
    <property type="entry name" value="Glycosyl_transferase_4"/>
</dbReference>
<dbReference type="GO" id="GO:0071555">
    <property type="term" value="P:cell wall organization"/>
    <property type="evidence" value="ECO:0007669"/>
    <property type="project" value="TreeGrafter"/>
</dbReference>
<evidence type="ECO:0000256" key="8">
    <source>
        <dbReference type="ARBA" id="ARBA00022985"/>
    </source>
</evidence>
<evidence type="ECO:0000313" key="15">
    <source>
        <dbReference type="Proteomes" id="UP000664904"/>
    </source>
</evidence>
<keyword evidence="11 12" id="KW-0464">Manganese</keyword>
<keyword evidence="7 12" id="KW-0460">Magnesium</keyword>
<keyword evidence="2 12" id="KW-1003">Cell membrane</keyword>